<gene>
    <name evidence="2" type="ORF">GF339_10085</name>
</gene>
<dbReference type="InterPro" id="IPR000157">
    <property type="entry name" value="TIR_dom"/>
</dbReference>
<dbReference type="PANTHER" id="PTHR47508:SF1">
    <property type="entry name" value="NON-SPECIFIC SERINE_THREONINE PROTEIN KINASE"/>
    <property type="match status" value="1"/>
</dbReference>
<sequence>MKHPKVFISYSSKDQDFARKLASDLKQYDIETWIDITSIRVGDTLTSRIQQGIEQADYILMILSENSVNSKWVQEEIRAAYAQTRTNAEKILIPIVLEGEYEIPVFLRDIVYADFSKLGSYQKNLRRLVAHITKETEEEKPTPTELLNPKDFAREIATEVAQILKVNSQGIRENDLVSEEVEPDLVFVIIADFSTDMDPIFEGIKEAGAKNNLRVERIKHIDGDYKIIEIIIEMIRKARFIVADLTYQRGNIYFELGFARGLG</sequence>
<name>A0A9D5JV99_9BACT</name>
<dbReference type="GO" id="GO:0007165">
    <property type="term" value="P:signal transduction"/>
    <property type="evidence" value="ECO:0007669"/>
    <property type="project" value="InterPro"/>
</dbReference>
<accession>A0A9D5JV99</accession>
<dbReference type="Gene3D" id="3.40.50.10140">
    <property type="entry name" value="Toll/interleukin-1 receptor homology (TIR) domain"/>
    <property type="match status" value="1"/>
</dbReference>
<dbReference type="SMART" id="SM00255">
    <property type="entry name" value="TIR"/>
    <property type="match status" value="1"/>
</dbReference>
<dbReference type="Pfam" id="PF13676">
    <property type="entry name" value="TIR_2"/>
    <property type="match status" value="1"/>
</dbReference>
<reference evidence="2" key="1">
    <citation type="submission" date="2019-11" db="EMBL/GenBank/DDBJ databases">
        <title>Microbial mats filling the niche in hypersaline microbial mats.</title>
        <authorList>
            <person name="Wong H.L."/>
            <person name="Macleod F.I."/>
            <person name="White R.A. III"/>
            <person name="Burns B.P."/>
        </authorList>
    </citation>
    <scope>NUCLEOTIDE SEQUENCE</scope>
    <source>
        <strain evidence="2">Rbin_158</strain>
    </source>
</reference>
<protein>
    <submittedName>
        <fullName evidence="2">TIR domain-containing protein</fullName>
    </submittedName>
</protein>
<dbReference type="SUPFAM" id="SSF52200">
    <property type="entry name" value="Toll/Interleukin receptor TIR domain"/>
    <property type="match status" value="1"/>
</dbReference>
<comment type="caution">
    <text evidence="2">The sequence shown here is derived from an EMBL/GenBank/DDBJ whole genome shotgun (WGS) entry which is preliminary data.</text>
</comment>
<dbReference type="AlphaFoldDB" id="A0A9D5JV99"/>
<dbReference type="EMBL" id="WJJP01000319">
    <property type="protein sequence ID" value="MBD3324923.1"/>
    <property type="molecule type" value="Genomic_DNA"/>
</dbReference>
<feature type="non-terminal residue" evidence="2">
    <location>
        <position position="263"/>
    </location>
</feature>
<proteinExistence type="predicted"/>
<evidence type="ECO:0000313" key="2">
    <source>
        <dbReference type="EMBL" id="MBD3324923.1"/>
    </source>
</evidence>
<dbReference type="PROSITE" id="PS50104">
    <property type="entry name" value="TIR"/>
    <property type="match status" value="1"/>
</dbReference>
<dbReference type="InterPro" id="IPR035897">
    <property type="entry name" value="Toll_tir_struct_dom_sf"/>
</dbReference>
<dbReference type="Proteomes" id="UP000649604">
    <property type="component" value="Unassembled WGS sequence"/>
</dbReference>
<evidence type="ECO:0000259" key="1">
    <source>
        <dbReference type="PROSITE" id="PS50104"/>
    </source>
</evidence>
<evidence type="ECO:0000313" key="3">
    <source>
        <dbReference type="Proteomes" id="UP000649604"/>
    </source>
</evidence>
<dbReference type="PANTHER" id="PTHR47508">
    <property type="entry name" value="SAM DOMAIN-CONTAINING PROTEIN-RELATED"/>
    <property type="match status" value="1"/>
</dbReference>
<feature type="domain" description="TIR" evidence="1">
    <location>
        <begin position="2"/>
        <end position="129"/>
    </location>
</feature>
<organism evidence="2 3">
    <name type="scientific">candidate division KSB3 bacterium</name>
    <dbReference type="NCBI Taxonomy" id="2044937"/>
    <lineage>
        <taxon>Bacteria</taxon>
        <taxon>candidate division KSB3</taxon>
    </lineage>
</organism>